<protein>
    <submittedName>
        <fullName evidence="2">Uncharacterized protein</fullName>
    </submittedName>
</protein>
<evidence type="ECO:0000313" key="3">
    <source>
        <dbReference type="Proteomes" id="UP000054337"/>
    </source>
</evidence>
<dbReference type="HOGENOM" id="CLU_3124738_0_0_1"/>
<accession>W7EFU7</accession>
<dbReference type="EMBL" id="KI968765">
    <property type="protein sequence ID" value="EUN24560.1"/>
    <property type="molecule type" value="Genomic_DNA"/>
</dbReference>
<feature type="region of interest" description="Disordered" evidence="1">
    <location>
        <begin position="1"/>
        <end position="50"/>
    </location>
</feature>
<keyword evidence="3" id="KW-1185">Reference proteome</keyword>
<evidence type="ECO:0000313" key="2">
    <source>
        <dbReference type="EMBL" id="EUN24560.1"/>
    </source>
</evidence>
<feature type="compositionally biased region" description="Polar residues" evidence="1">
    <location>
        <begin position="1"/>
        <end position="23"/>
    </location>
</feature>
<sequence>MTQHSPHGASQLSNSRATKTFFSRVSPHPRSISRQPYPLAYTHPRAPILT</sequence>
<dbReference type="AlphaFoldDB" id="W7EFU7"/>
<gene>
    <name evidence="2" type="ORF">COCVIDRAFT_105714</name>
</gene>
<evidence type="ECO:0000256" key="1">
    <source>
        <dbReference type="SAM" id="MobiDB-lite"/>
    </source>
</evidence>
<proteinExistence type="predicted"/>
<dbReference type="Proteomes" id="UP000054337">
    <property type="component" value="Unassembled WGS sequence"/>
</dbReference>
<dbReference type="RefSeq" id="XP_014554142.1">
    <property type="nucleotide sequence ID" value="XM_014698656.1"/>
</dbReference>
<name>W7EFU7_BIPV3</name>
<organism evidence="2 3">
    <name type="scientific">Bipolaris victoriae (strain FI3)</name>
    <name type="common">Victoria blight of oats agent</name>
    <name type="synonym">Cochliobolus victoriae</name>
    <dbReference type="NCBI Taxonomy" id="930091"/>
    <lineage>
        <taxon>Eukaryota</taxon>
        <taxon>Fungi</taxon>
        <taxon>Dikarya</taxon>
        <taxon>Ascomycota</taxon>
        <taxon>Pezizomycotina</taxon>
        <taxon>Dothideomycetes</taxon>
        <taxon>Pleosporomycetidae</taxon>
        <taxon>Pleosporales</taxon>
        <taxon>Pleosporineae</taxon>
        <taxon>Pleosporaceae</taxon>
        <taxon>Bipolaris</taxon>
    </lineage>
</organism>
<dbReference type="GeneID" id="26248925"/>
<reference evidence="2 3" key="1">
    <citation type="journal article" date="2013" name="PLoS Genet.">
        <title>Comparative genome structure, secondary metabolite, and effector coding capacity across Cochliobolus pathogens.</title>
        <authorList>
            <person name="Condon B.J."/>
            <person name="Leng Y."/>
            <person name="Wu D."/>
            <person name="Bushley K.E."/>
            <person name="Ohm R.A."/>
            <person name="Otillar R."/>
            <person name="Martin J."/>
            <person name="Schackwitz W."/>
            <person name="Grimwood J."/>
            <person name="MohdZainudin N."/>
            <person name="Xue C."/>
            <person name="Wang R."/>
            <person name="Manning V.A."/>
            <person name="Dhillon B."/>
            <person name="Tu Z.J."/>
            <person name="Steffenson B.J."/>
            <person name="Salamov A."/>
            <person name="Sun H."/>
            <person name="Lowry S."/>
            <person name="LaButti K."/>
            <person name="Han J."/>
            <person name="Copeland A."/>
            <person name="Lindquist E."/>
            <person name="Barry K."/>
            <person name="Schmutz J."/>
            <person name="Baker S.E."/>
            <person name="Ciuffetti L.M."/>
            <person name="Grigoriev I.V."/>
            <person name="Zhong S."/>
            <person name="Turgeon B.G."/>
        </authorList>
    </citation>
    <scope>NUCLEOTIDE SEQUENCE [LARGE SCALE GENOMIC DNA]</scope>
    <source>
        <strain evidence="2 3">FI3</strain>
    </source>
</reference>